<feature type="domain" description="ABC transporter" evidence="4">
    <location>
        <begin position="4"/>
        <end position="204"/>
    </location>
</feature>
<comment type="caution">
    <text evidence="5">The sequence shown here is derived from an EMBL/GenBank/DDBJ whole genome shotgun (WGS) entry which is preliminary data.</text>
</comment>
<keyword evidence="1" id="KW-0813">Transport</keyword>
<name>A0A855X407_9BACT</name>
<evidence type="ECO:0000313" key="5">
    <source>
        <dbReference type="EMBL" id="PWB75855.1"/>
    </source>
</evidence>
<organism evidence="5 6">
    <name type="scientific">candidate division GN15 bacterium</name>
    <dbReference type="NCBI Taxonomy" id="2072418"/>
    <lineage>
        <taxon>Bacteria</taxon>
        <taxon>candidate division GN15</taxon>
    </lineage>
</organism>
<dbReference type="Proteomes" id="UP000250918">
    <property type="component" value="Unassembled WGS sequence"/>
</dbReference>
<protein>
    <submittedName>
        <fullName evidence="5">Transcriptional regulator</fullName>
    </submittedName>
</protein>
<keyword evidence="2" id="KW-0547">Nucleotide-binding</keyword>
<accession>A0A855X407</accession>
<dbReference type="InterPro" id="IPR051782">
    <property type="entry name" value="ABC_Transporter_VariousFunc"/>
</dbReference>
<dbReference type="Pfam" id="PF00005">
    <property type="entry name" value="ABC_tran"/>
    <property type="match status" value="1"/>
</dbReference>
<dbReference type="Gene3D" id="3.40.50.300">
    <property type="entry name" value="P-loop containing nucleotide triphosphate hydrolases"/>
    <property type="match status" value="1"/>
</dbReference>
<dbReference type="AlphaFoldDB" id="A0A855X407"/>
<keyword evidence="3" id="KW-0067">ATP-binding</keyword>
<dbReference type="InterPro" id="IPR003439">
    <property type="entry name" value="ABC_transporter-like_ATP-bd"/>
</dbReference>
<dbReference type="SUPFAM" id="SSF52540">
    <property type="entry name" value="P-loop containing nucleoside triphosphate hydrolases"/>
    <property type="match status" value="1"/>
</dbReference>
<dbReference type="PANTHER" id="PTHR42939:SF1">
    <property type="entry name" value="ABC TRANSPORTER ATP-BINDING PROTEIN ALBC-RELATED"/>
    <property type="match status" value="1"/>
</dbReference>
<evidence type="ECO:0000313" key="6">
    <source>
        <dbReference type="Proteomes" id="UP000250918"/>
    </source>
</evidence>
<dbReference type="InterPro" id="IPR027417">
    <property type="entry name" value="P-loop_NTPase"/>
</dbReference>
<dbReference type="GO" id="GO:0016887">
    <property type="term" value="F:ATP hydrolysis activity"/>
    <property type="evidence" value="ECO:0007669"/>
    <property type="project" value="InterPro"/>
</dbReference>
<dbReference type="PANTHER" id="PTHR42939">
    <property type="entry name" value="ABC TRANSPORTER ATP-BINDING PROTEIN ALBC-RELATED"/>
    <property type="match status" value="1"/>
</dbReference>
<evidence type="ECO:0000256" key="3">
    <source>
        <dbReference type="ARBA" id="ARBA00022840"/>
    </source>
</evidence>
<sequence length="204" mass="22451">MYQLKAEHVFKRFGSRKVLNDISFELRTGDSMAVVGPNGSGKSTLLMLLLASGRPTRGTIEYALDSKPLDDSAVRSATSLVSPYLNLYDTLTAEENLIFFAAVSGRSIQGKEINAMLTRVGLEGRGPDQVGAYSSGMKQRLKYAVALLNRPAYLFLDEPTSNLDEDGKRIVADLIEEYRSQSIIVIATNEPEEQRLARTVCRVA</sequence>
<proteinExistence type="predicted"/>
<reference evidence="5 6" key="1">
    <citation type="journal article" date="2018" name="ISME J.">
        <title>A methanotrophic archaeon couples anaerobic oxidation of methane to Fe(III) reduction.</title>
        <authorList>
            <person name="Cai C."/>
            <person name="Leu A.O."/>
            <person name="Xie G.J."/>
            <person name="Guo J."/>
            <person name="Feng Y."/>
            <person name="Zhao J.X."/>
            <person name="Tyson G.W."/>
            <person name="Yuan Z."/>
            <person name="Hu S."/>
        </authorList>
    </citation>
    <scope>NUCLEOTIDE SEQUENCE [LARGE SCALE GENOMIC DNA]</scope>
    <source>
        <strain evidence="5">FeB_12</strain>
    </source>
</reference>
<dbReference type="SMART" id="SM00382">
    <property type="entry name" value="AAA"/>
    <property type="match status" value="1"/>
</dbReference>
<evidence type="ECO:0000256" key="1">
    <source>
        <dbReference type="ARBA" id="ARBA00022448"/>
    </source>
</evidence>
<gene>
    <name evidence="5" type="ORF">C3F09_01720</name>
</gene>
<evidence type="ECO:0000256" key="2">
    <source>
        <dbReference type="ARBA" id="ARBA00022741"/>
    </source>
</evidence>
<dbReference type="EMBL" id="PQAP01000007">
    <property type="protein sequence ID" value="PWB75855.1"/>
    <property type="molecule type" value="Genomic_DNA"/>
</dbReference>
<dbReference type="InterPro" id="IPR003593">
    <property type="entry name" value="AAA+_ATPase"/>
</dbReference>
<dbReference type="GO" id="GO:0005524">
    <property type="term" value="F:ATP binding"/>
    <property type="evidence" value="ECO:0007669"/>
    <property type="project" value="UniProtKB-KW"/>
</dbReference>
<evidence type="ECO:0000259" key="4">
    <source>
        <dbReference type="PROSITE" id="PS50893"/>
    </source>
</evidence>
<dbReference type="PROSITE" id="PS50893">
    <property type="entry name" value="ABC_TRANSPORTER_2"/>
    <property type="match status" value="1"/>
</dbReference>